<evidence type="ECO:0000256" key="1">
    <source>
        <dbReference type="PROSITE-ProRule" id="PRU00047"/>
    </source>
</evidence>
<organism evidence="3">
    <name type="scientific">Arundo donax</name>
    <name type="common">Giant reed</name>
    <name type="synonym">Donax arundinaceus</name>
    <dbReference type="NCBI Taxonomy" id="35708"/>
    <lineage>
        <taxon>Eukaryota</taxon>
        <taxon>Viridiplantae</taxon>
        <taxon>Streptophyta</taxon>
        <taxon>Embryophyta</taxon>
        <taxon>Tracheophyta</taxon>
        <taxon>Spermatophyta</taxon>
        <taxon>Magnoliopsida</taxon>
        <taxon>Liliopsida</taxon>
        <taxon>Poales</taxon>
        <taxon>Poaceae</taxon>
        <taxon>PACMAD clade</taxon>
        <taxon>Arundinoideae</taxon>
        <taxon>Arundineae</taxon>
        <taxon>Arundo</taxon>
    </lineage>
</organism>
<keyword evidence="1" id="KW-0862">Zinc</keyword>
<dbReference type="GO" id="GO:0003676">
    <property type="term" value="F:nucleic acid binding"/>
    <property type="evidence" value="ECO:0007669"/>
    <property type="project" value="InterPro"/>
</dbReference>
<dbReference type="PROSITE" id="PS50158">
    <property type="entry name" value="ZF_CCHC"/>
    <property type="match status" value="1"/>
</dbReference>
<evidence type="ECO:0000259" key="2">
    <source>
        <dbReference type="PROSITE" id="PS50158"/>
    </source>
</evidence>
<evidence type="ECO:0000313" key="3">
    <source>
        <dbReference type="EMBL" id="JAE37482.1"/>
    </source>
</evidence>
<protein>
    <recommendedName>
        <fullName evidence="2">CCHC-type domain-containing protein</fullName>
    </recommendedName>
</protein>
<dbReference type="InterPro" id="IPR001878">
    <property type="entry name" value="Znf_CCHC"/>
</dbReference>
<feature type="domain" description="CCHC-type" evidence="2">
    <location>
        <begin position="2"/>
        <end position="17"/>
    </location>
</feature>
<proteinExistence type="predicted"/>
<accession>A0A0A9HL49</accession>
<reference evidence="3" key="1">
    <citation type="submission" date="2014-09" db="EMBL/GenBank/DDBJ databases">
        <authorList>
            <person name="Magalhaes I.L.F."/>
            <person name="Oliveira U."/>
            <person name="Santos F.R."/>
            <person name="Vidigal T.H.D.A."/>
            <person name="Brescovit A.D."/>
            <person name="Santos A.J."/>
        </authorList>
    </citation>
    <scope>NUCLEOTIDE SEQUENCE</scope>
    <source>
        <tissue evidence="3">Shoot tissue taken approximately 20 cm above the soil surface</tissue>
    </source>
</reference>
<dbReference type="SMART" id="SM00343">
    <property type="entry name" value="ZnF_C2HC"/>
    <property type="match status" value="1"/>
</dbReference>
<dbReference type="GO" id="GO:0008270">
    <property type="term" value="F:zinc ion binding"/>
    <property type="evidence" value="ECO:0007669"/>
    <property type="project" value="UniProtKB-KW"/>
</dbReference>
<dbReference type="EMBL" id="GBRH01160414">
    <property type="protein sequence ID" value="JAE37482.1"/>
    <property type="molecule type" value="Transcribed_RNA"/>
</dbReference>
<reference evidence="3" key="2">
    <citation type="journal article" date="2015" name="Data Brief">
        <title>Shoot transcriptome of the giant reed, Arundo donax.</title>
        <authorList>
            <person name="Barrero R.A."/>
            <person name="Guerrero F.D."/>
            <person name="Moolhuijzen P."/>
            <person name="Goolsby J.A."/>
            <person name="Tidwell J."/>
            <person name="Bellgard S.E."/>
            <person name="Bellgard M.I."/>
        </authorList>
    </citation>
    <scope>NUCLEOTIDE SEQUENCE</scope>
    <source>
        <tissue evidence="3">Shoot tissue taken approximately 20 cm above the soil surface</tissue>
    </source>
</reference>
<sequence length="37" mass="4206">MCYNCQELGHYAYECPKKKKKKALLAMATSDDEPALL</sequence>
<keyword evidence="1" id="KW-0479">Metal-binding</keyword>
<dbReference type="Pfam" id="PF00098">
    <property type="entry name" value="zf-CCHC"/>
    <property type="match status" value="1"/>
</dbReference>
<dbReference type="SUPFAM" id="SSF57756">
    <property type="entry name" value="Retrovirus zinc finger-like domains"/>
    <property type="match status" value="1"/>
</dbReference>
<dbReference type="InterPro" id="IPR036875">
    <property type="entry name" value="Znf_CCHC_sf"/>
</dbReference>
<keyword evidence="1" id="KW-0863">Zinc-finger</keyword>
<dbReference type="Gene3D" id="4.10.60.10">
    <property type="entry name" value="Zinc finger, CCHC-type"/>
    <property type="match status" value="1"/>
</dbReference>
<dbReference type="AlphaFoldDB" id="A0A0A9HL49"/>
<name>A0A0A9HL49_ARUDO</name>